<feature type="chain" id="PRO_5046983206" evidence="1">
    <location>
        <begin position="26"/>
        <end position="148"/>
    </location>
</feature>
<evidence type="ECO:0000313" key="2">
    <source>
        <dbReference type="EMBL" id="MDT0559593.1"/>
    </source>
</evidence>
<protein>
    <submittedName>
        <fullName evidence="2">Uncharacterized protein</fullName>
    </submittedName>
</protein>
<accession>A0ABU2YN47</accession>
<feature type="signal peptide" evidence="1">
    <location>
        <begin position="1"/>
        <end position="25"/>
    </location>
</feature>
<dbReference type="EMBL" id="JAVRIA010000010">
    <property type="protein sequence ID" value="MDT0559593.1"/>
    <property type="molecule type" value="Genomic_DNA"/>
</dbReference>
<dbReference type="Proteomes" id="UP001259492">
    <property type="component" value="Unassembled WGS sequence"/>
</dbReference>
<name>A0ABU2YN47_9FLAO</name>
<evidence type="ECO:0000256" key="1">
    <source>
        <dbReference type="SAM" id="SignalP"/>
    </source>
</evidence>
<gene>
    <name evidence="2" type="ORF">RM697_13115</name>
</gene>
<reference evidence="2 3" key="1">
    <citation type="submission" date="2023-09" db="EMBL/GenBank/DDBJ databases">
        <authorList>
            <person name="Rey-Velasco X."/>
        </authorList>
    </citation>
    <scope>NUCLEOTIDE SEQUENCE [LARGE SCALE GENOMIC DNA]</scope>
    <source>
        <strain evidence="2 3">W332</strain>
    </source>
</reference>
<keyword evidence="3" id="KW-1185">Reference proteome</keyword>
<evidence type="ECO:0000313" key="3">
    <source>
        <dbReference type="Proteomes" id="UP001259492"/>
    </source>
</evidence>
<comment type="caution">
    <text evidence="2">The sequence shown here is derived from an EMBL/GenBank/DDBJ whole genome shotgun (WGS) entry which is preliminary data.</text>
</comment>
<organism evidence="2 3">
    <name type="scientific">Microcosmobacter mediterraneus</name>
    <dbReference type="NCBI Taxonomy" id="3075607"/>
    <lineage>
        <taxon>Bacteria</taxon>
        <taxon>Pseudomonadati</taxon>
        <taxon>Bacteroidota</taxon>
        <taxon>Flavobacteriia</taxon>
        <taxon>Flavobacteriales</taxon>
        <taxon>Flavobacteriaceae</taxon>
        <taxon>Microcosmobacter</taxon>
    </lineage>
</organism>
<proteinExistence type="predicted"/>
<sequence>MNNSKSKLLAFLCLALLLVNTTCNEDDLPINEVCDYNVVINQMLYNEIDNENSLTIQEAILNDNCLELLVSASGCDGESWEFALVDSGDIAESSPIQRFLKLNFTNNEACLAVITRVVSFDISDLQMPNENEVLLNIEDLSESFLYQY</sequence>
<dbReference type="RefSeq" id="WP_311428357.1">
    <property type="nucleotide sequence ID" value="NZ_JAVRIA010000010.1"/>
</dbReference>
<keyword evidence="1" id="KW-0732">Signal</keyword>